<evidence type="ECO:0000313" key="11">
    <source>
        <dbReference type="Proteomes" id="UP000775547"/>
    </source>
</evidence>
<dbReference type="FunFam" id="1.10.510.10:FF:000334">
    <property type="entry name" value="Serine/threonine-protein kinase STE11"/>
    <property type="match status" value="1"/>
</dbReference>
<feature type="domain" description="SAM" evidence="9">
    <location>
        <begin position="84"/>
        <end position="147"/>
    </location>
</feature>
<dbReference type="PROSITE" id="PS50011">
    <property type="entry name" value="PROTEIN_KINASE_DOM"/>
    <property type="match status" value="1"/>
</dbReference>
<dbReference type="InterPro" id="IPR001660">
    <property type="entry name" value="SAM"/>
</dbReference>
<feature type="region of interest" description="Disordered" evidence="7">
    <location>
        <begin position="1"/>
        <end position="71"/>
    </location>
</feature>
<dbReference type="AlphaFoldDB" id="A0A9P7GDJ4"/>
<evidence type="ECO:0000259" key="9">
    <source>
        <dbReference type="PROSITE" id="PS50105"/>
    </source>
</evidence>
<feature type="region of interest" description="Disordered" evidence="7">
    <location>
        <begin position="852"/>
        <end position="919"/>
    </location>
</feature>
<proteinExistence type="inferred from homology"/>
<feature type="compositionally biased region" description="Basic and acidic residues" evidence="7">
    <location>
        <begin position="556"/>
        <end position="566"/>
    </location>
</feature>
<dbReference type="OrthoDB" id="266718at2759"/>
<evidence type="ECO:0000256" key="3">
    <source>
        <dbReference type="ARBA" id="ARBA00022741"/>
    </source>
</evidence>
<dbReference type="GO" id="GO:0005524">
    <property type="term" value="F:ATP binding"/>
    <property type="evidence" value="ECO:0007669"/>
    <property type="project" value="UniProtKB-UniRule"/>
</dbReference>
<feature type="compositionally biased region" description="Acidic residues" evidence="7">
    <location>
        <begin position="891"/>
        <end position="914"/>
    </location>
</feature>
<evidence type="ECO:0000256" key="6">
    <source>
        <dbReference type="PROSITE-ProRule" id="PRU10141"/>
    </source>
</evidence>
<evidence type="ECO:0000313" key="10">
    <source>
        <dbReference type="EMBL" id="KAG5645232.1"/>
    </source>
</evidence>
<feature type="compositionally biased region" description="Polar residues" evidence="7">
    <location>
        <begin position="147"/>
        <end position="157"/>
    </location>
</feature>
<evidence type="ECO:0000259" key="8">
    <source>
        <dbReference type="PROSITE" id="PS50011"/>
    </source>
</evidence>
<feature type="compositionally biased region" description="Polar residues" evidence="7">
    <location>
        <begin position="316"/>
        <end position="327"/>
    </location>
</feature>
<comment type="caution">
    <text evidence="10">The sequence shown here is derived from an EMBL/GenBank/DDBJ whole genome shotgun (WGS) entry which is preliminary data.</text>
</comment>
<feature type="region of interest" description="Disordered" evidence="7">
    <location>
        <begin position="680"/>
        <end position="782"/>
    </location>
</feature>
<dbReference type="InterPro" id="IPR000719">
    <property type="entry name" value="Prot_kinase_dom"/>
</dbReference>
<dbReference type="InterPro" id="IPR017441">
    <property type="entry name" value="Protein_kinase_ATP_BS"/>
</dbReference>
<accession>A0A9P7GDJ4</accession>
<feature type="compositionally biased region" description="Polar residues" evidence="7">
    <location>
        <begin position="42"/>
        <end position="51"/>
    </location>
</feature>
<evidence type="ECO:0000256" key="4">
    <source>
        <dbReference type="ARBA" id="ARBA00022777"/>
    </source>
</evidence>
<reference evidence="10" key="1">
    <citation type="submission" date="2020-07" db="EMBL/GenBank/DDBJ databases">
        <authorList>
            <person name="Nieuwenhuis M."/>
            <person name="Van De Peppel L.J.J."/>
        </authorList>
    </citation>
    <scope>NUCLEOTIDE SEQUENCE</scope>
    <source>
        <strain evidence="10">AP01</strain>
        <tissue evidence="10">Mycelium</tissue>
    </source>
</reference>
<protein>
    <recommendedName>
        <fullName evidence="12">Pkinase-domain-containing protein</fullName>
    </recommendedName>
</protein>
<dbReference type="InterPro" id="IPR011009">
    <property type="entry name" value="Kinase-like_dom_sf"/>
</dbReference>
<feature type="compositionally biased region" description="Pro residues" evidence="7">
    <location>
        <begin position="729"/>
        <end position="739"/>
    </location>
</feature>
<feature type="compositionally biased region" description="Polar residues" evidence="7">
    <location>
        <begin position="581"/>
        <end position="595"/>
    </location>
</feature>
<dbReference type="SMART" id="SM00454">
    <property type="entry name" value="SAM"/>
    <property type="match status" value="1"/>
</dbReference>
<evidence type="ECO:0000256" key="2">
    <source>
        <dbReference type="ARBA" id="ARBA00022679"/>
    </source>
</evidence>
<dbReference type="EMBL" id="JABCKV010000045">
    <property type="protein sequence ID" value="KAG5645232.1"/>
    <property type="molecule type" value="Genomic_DNA"/>
</dbReference>
<name>A0A9P7GDJ4_9AGAR</name>
<dbReference type="InterPro" id="IPR029458">
    <property type="entry name" value="Ras-bd_By2"/>
</dbReference>
<feature type="domain" description="Protein kinase" evidence="8">
    <location>
        <begin position="924"/>
        <end position="1205"/>
    </location>
</feature>
<feature type="compositionally biased region" description="Polar residues" evidence="7">
    <location>
        <begin position="285"/>
        <end position="297"/>
    </location>
</feature>
<dbReference type="FunFam" id="3.30.200.20:FF:000387">
    <property type="entry name" value="Serine/threonine-protein kinase STE11"/>
    <property type="match status" value="1"/>
</dbReference>
<dbReference type="Proteomes" id="UP000775547">
    <property type="component" value="Unassembled WGS sequence"/>
</dbReference>
<dbReference type="PANTHER" id="PTHR48016:SF56">
    <property type="entry name" value="MAPKK KINASE"/>
    <property type="match status" value="1"/>
</dbReference>
<evidence type="ECO:0008006" key="12">
    <source>
        <dbReference type="Google" id="ProtNLM"/>
    </source>
</evidence>
<dbReference type="CDD" id="cd09534">
    <property type="entry name" value="SAM_Ste11_fungal"/>
    <property type="match status" value="1"/>
</dbReference>
<keyword evidence="3 6" id="KW-0547">Nucleotide-binding</keyword>
<evidence type="ECO:0000256" key="7">
    <source>
        <dbReference type="SAM" id="MobiDB-lite"/>
    </source>
</evidence>
<feature type="region of interest" description="Disordered" evidence="7">
    <location>
        <begin position="147"/>
        <end position="415"/>
    </location>
</feature>
<dbReference type="SUPFAM" id="SSF56112">
    <property type="entry name" value="Protein kinase-like (PK-like)"/>
    <property type="match status" value="1"/>
</dbReference>
<dbReference type="SMART" id="SM00220">
    <property type="entry name" value="S_TKc"/>
    <property type="match status" value="1"/>
</dbReference>
<organism evidence="10 11">
    <name type="scientific">Asterophora parasitica</name>
    <dbReference type="NCBI Taxonomy" id="117018"/>
    <lineage>
        <taxon>Eukaryota</taxon>
        <taxon>Fungi</taxon>
        <taxon>Dikarya</taxon>
        <taxon>Basidiomycota</taxon>
        <taxon>Agaricomycotina</taxon>
        <taxon>Agaricomycetes</taxon>
        <taxon>Agaricomycetidae</taxon>
        <taxon>Agaricales</taxon>
        <taxon>Tricholomatineae</taxon>
        <taxon>Lyophyllaceae</taxon>
        <taxon>Asterophora</taxon>
    </lineage>
</organism>
<dbReference type="Pfam" id="PF00536">
    <property type="entry name" value="SAM_1"/>
    <property type="match status" value="1"/>
</dbReference>
<dbReference type="Gene3D" id="1.10.150.50">
    <property type="entry name" value="Transcription Factor, Ets-1"/>
    <property type="match status" value="1"/>
</dbReference>
<feature type="region of interest" description="Disordered" evidence="7">
    <location>
        <begin position="554"/>
        <end position="654"/>
    </location>
</feature>
<dbReference type="InterPro" id="IPR008271">
    <property type="entry name" value="Ser/Thr_kinase_AS"/>
</dbReference>
<dbReference type="PROSITE" id="PS00108">
    <property type="entry name" value="PROTEIN_KINASE_ST"/>
    <property type="match status" value="1"/>
</dbReference>
<keyword evidence="2" id="KW-0808">Transferase</keyword>
<reference evidence="10" key="2">
    <citation type="submission" date="2021-10" db="EMBL/GenBank/DDBJ databases">
        <title>Phylogenomics reveals ancestral predisposition of the termite-cultivated fungus Termitomyces towards a domesticated lifestyle.</title>
        <authorList>
            <person name="Auxier B."/>
            <person name="Grum-Grzhimaylo A."/>
            <person name="Cardenas M.E."/>
            <person name="Lodge J.D."/>
            <person name="Laessoe T."/>
            <person name="Pedersen O."/>
            <person name="Smith M.E."/>
            <person name="Kuyper T.W."/>
            <person name="Franco-Molano E.A."/>
            <person name="Baroni T.J."/>
            <person name="Aanen D.K."/>
        </authorList>
    </citation>
    <scope>NUCLEOTIDE SEQUENCE</scope>
    <source>
        <strain evidence="10">AP01</strain>
        <tissue evidence="10">Mycelium</tissue>
    </source>
</reference>
<dbReference type="Pfam" id="PF00069">
    <property type="entry name" value="Pkinase"/>
    <property type="match status" value="1"/>
</dbReference>
<dbReference type="SUPFAM" id="SSF47769">
    <property type="entry name" value="SAM/Pointed domain"/>
    <property type="match status" value="1"/>
</dbReference>
<keyword evidence="4" id="KW-0418">Kinase</keyword>
<feature type="compositionally biased region" description="Low complexity" evidence="7">
    <location>
        <begin position="695"/>
        <end position="728"/>
    </location>
</feature>
<dbReference type="PROSITE" id="PS00107">
    <property type="entry name" value="PROTEIN_KINASE_ATP"/>
    <property type="match status" value="1"/>
</dbReference>
<feature type="compositionally biased region" description="Polar residues" evidence="7">
    <location>
        <begin position="400"/>
        <end position="415"/>
    </location>
</feature>
<dbReference type="Gene3D" id="1.10.510.10">
    <property type="entry name" value="Transferase(Phosphotransferase) domain 1"/>
    <property type="match status" value="1"/>
</dbReference>
<sequence length="1219" mass="131528">MAAMAISGSLYAHDNPSQSPPKPSSPASPTSQFTTQQTSRSFISLNPTIRGQNAPFPATPTSSHSSGLLEPPPGVQYTEFIRTWSDSHVARWLTDIKCGNHAATFKANDIRGDILLELDQQTLKEMGVSSIGDRLRMVNAVKALRQRTASRAISPSSRLDYGGDARNTSPHDRGTPDRGAAGTEAATNSRLGTRSGRPAPLQLNPNVNRGDLPHIEPDSANRPNVNQNIRPLPLPNSIHPGQLVSTPGGLVPAVSRSNLPPLPPPPVGKPPPPPPPGRPATRPTNTSGITGRRTPTQAEPAPAYTAQGFPPAPANQLLTPSSANQWTGYHLPVDPRPGNAGGGKAPTPRSTSPLPPGRRPGPAGSSNLSHTRNPSLNSPVASHPSKLPPRPSTGIGHPYANTQLTPPGQTPLQHNLSPIAESFMTQHTSNSGTPSPPSLAYTVGRGAFNPGTPIQGALPDLETLRRKLVKFILPDEGLSSTIDVATCAGGVEVLKKVLNKFGKAASRSADVDAGEYVLEEGGLCIDGWAVYLGMGQEDGPGTPLTEAELLSICHAPPDHPTREHGLTVRRLARTRRYDNRGANSSPNSKSLNPGQSSKSTKRASSISILSGLGVRDPEKALDPPSPTSATLSPAVHNANANAKRPSKLRNFFGQRPPSELITTHLTEFFPAIEKKVLERTARHSMMMRRRDSTISFTPTSHSRFSTSTRGSGSQPRTSISPSRSSESLAPPPTARPPMPNANDSDASPSEEIPRMSLSTEDGRSIDLHPQGPDDVPPTAPLPQLLPPIPFPSESFSESFDDITGRPPGRTVTMSNASRRMSYMTELRSKRDRSDTASLMTVDEITAEVESRRASMRVDHGSDTDWTRVDSDDLEGDTLEESLPKEVAPAEVESEEEDDVVEVDDDEESEDDEPEAVTSRGGNKWIKGALIGAGSFGKVYLGMDASNGLLMAVKQVELPTGSAPNQERKKSMLSALEREIELLKNLQHDNIVQYLYSSLDDEFLNIFLEYVPGGSVTALLRNYGAFEETLVKNFVRQILEGLNYLHERDIIHRDIKGANILVDNKGGIKISDFGISKKVDDNLLTNNRMNRPSLQGSVFWMAPEVVKQSAHTRKADIWSVGCLVVEMLTGEHPWAQLTQMQAIFQVLLMPFVKPPWLKSVLQIGSSAKPTIPSDISADAQDFLRLTFELDHEARPSASELLQHPWISMKKKAKATPLVEA</sequence>
<dbReference type="PROSITE" id="PS50105">
    <property type="entry name" value="SAM_DOMAIN"/>
    <property type="match status" value="1"/>
</dbReference>
<dbReference type="SMART" id="SM01304">
    <property type="entry name" value="Ras_bdg_2"/>
    <property type="match status" value="1"/>
</dbReference>
<feature type="compositionally biased region" description="Low complexity" evidence="7">
    <location>
        <begin position="596"/>
        <end position="608"/>
    </location>
</feature>
<dbReference type="InterPro" id="IPR050538">
    <property type="entry name" value="MAP_kinase_kinase_kinase"/>
</dbReference>
<evidence type="ECO:0000256" key="1">
    <source>
        <dbReference type="ARBA" id="ARBA00006529"/>
    </source>
</evidence>
<feature type="compositionally biased region" description="Polar residues" evidence="7">
    <location>
        <begin position="367"/>
        <end position="380"/>
    </location>
</feature>
<dbReference type="Pfam" id="PF14847">
    <property type="entry name" value="Ras_bdg_2"/>
    <property type="match status" value="1"/>
</dbReference>
<dbReference type="Gene3D" id="3.30.200.20">
    <property type="entry name" value="Phosphorylase Kinase, domain 1"/>
    <property type="match status" value="1"/>
</dbReference>
<comment type="similarity">
    <text evidence="1">Belongs to the protein kinase superfamily. STE Ser/Thr protein kinase family. MAP kinase kinase kinase subfamily.</text>
</comment>
<keyword evidence="11" id="KW-1185">Reference proteome</keyword>
<feature type="compositionally biased region" description="Basic and acidic residues" evidence="7">
    <location>
        <begin position="852"/>
        <end position="870"/>
    </location>
</feature>
<dbReference type="Gene3D" id="3.10.20.90">
    <property type="entry name" value="Phosphatidylinositol 3-kinase Catalytic Subunit, Chain A, domain 1"/>
    <property type="match status" value="1"/>
</dbReference>
<feature type="compositionally biased region" description="Pro residues" evidence="7">
    <location>
        <begin position="260"/>
        <end position="278"/>
    </location>
</feature>
<gene>
    <name evidence="10" type="ORF">DXG03_006649</name>
</gene>
<dbReference type="InterPro" id="IPR013761">
    <property type="entry name" value="SAM/pointed_sf"/>
</dbReference>
<feature type="binding site" evidence="6">
    <location>
        <position position="953"/>
    </location>
    <ligand>
        <name>ATP</name>
        <dbReference type="ChEBI" id="CHEBI:30616"/>
    </ligand>
</feature>
<dbReference type="PANTHER" id="PTHR48016">
    <property type="entry name" value="MAP KINASE KINASE KINASE SSK2-RELATED-RELATED"/>
    <property type="match status" value="1"/>
</dbReference>
<dbReference type="GO" id="GO:0004709">
    <property type="term" value="F:MAP kinase kinase kinase activity"/>
    <property type="evidence" value="ECO:0007669"/>
    <property type="project" value="UniProtKB-ARBA"/>
</dbReference>
<feature type="compositionally biased region" description="Low complexity" evidence="7">
    <location>
        <begin position="27"/>
        <end position="41"/>
    </location>
</feature>
<evidence type="ECO:0000256" key="5">
    <source>
        <dbReference type="ARBA" id="ARBA00022840"/>
    </source>
</evidence>
<keyword evidence="5 6" id="KW-0067">ATP-binding</keyword>